<dbReference type="AlphaFoldDB" id="A0A139KBY1"/>
<evidence type="ECO:0000313" key="4">
    <source>
        <dbReference type="EMBL" id="RHD82433.1"/>
    </source>
</evidence>
<organism evidence="4 7">
    <name type="scientific">Bacteroides thetaiotaomicron</name>
    <dbReference type="NCBI Taxonomy" id="818"/>
    <lineage>
        <taxon>Bacteria</taxon>
        <taxon>Pseudomonadati</taxon>
        <taxon>Bacteroidota</taxon>
        <taxon>Bacteroidia</taxon>
        <taxon>Bacteroidales</taxon>
        <taxon>Bacteroidaceae</taxon>
        <taxon>Bacteroides</taxon>
    </lineage>
</organism>
<reference evidence="6 7" key="1">
    <citation type="submission" date="2018-08" db="EMBL/GenBank/DDBJ databases">
        <title>A genome reference for cultivated species of the human gut microbiota.</title>
        <authorList>
            <person name="Zou Y."/>
            <person name="Xue W."/>
            <person name="Luo G."/>
        </authorList>
    </citation>
    <scope>NUCLEOTIDE SEQUENCE [LARGE SCALE GENOMIC DNA]</scope>
    <source>
        <strain evidence="5 6">AF37-12</strain>
        <strain evidence="4 7">AM30-26</strain>
    </source>
</reference>
<comment type="caution">
    <text evidence="4">The sequence shown here is derived from an EMBL/GenBank/DDBJ whole genome shotgun (WGS) entry which is preliminary data.</text>
</comment>
<dbReference type="EMBL" id="WCRS01000014">
    <property type="protein sequence ID" value="KAB4471407.1"/>
    <property type="molecule type" value="Genomic_DNA"/>
</dbReference>
<name>A0A139KBY1_BACT4</name>
<dbReference type="Proteomes" id="UP000488521">
    <property type="component" value="Unassembled WGS sequence"/>
</dbReference>
<evidence type="ECO:0000313" key="1">
    <source>
        <dbReference type="EMBL" id="KAB4306462.1"/>
    </source>
</evidence>
<evidence type="ECO:0000313" key="2">
    <source>
        <dbReference type="EMBL" id="KAB4471407.1"/>
    </source>
</evidence>
<dbReference type="Proteomes" id="UP000284785">
    <property type="component" value="Unassembled WGS sequence"/>
</dbReference>
<evidence type="ECO:0000313" key="7">
    <source>
        <dbReference type="Proteomes" id="UP000284785"/>
    </source>
</evidence>
<evidence type="ECO:0000313" key="6">
    <source>
        <dbReference type="Proteomes" id="UP000283616"/>
    </source>
</evidence>
<evidence type="ECO:0000313" key="5">
    <source>
        <dbReference type="EMBL" id="RHL53953.1"/>
    </source>
</evidence>
<dbReference type="Proteomes" id="UP000440614">
    <property type="component" value="Unassembled WGS sequence"/>
</dbReference>
<accession>A0A139KBY1</accession>
<dbReference type="Proteomes" id="UP000283616">
    <property type="component" value="Unassembled WGS sequence"/>
</dbReference>
<dbReference type="EMBL" id="QROV01000032">
    <property type="protein sequence ID" value="RHL53953.1"/>
    <property type="molecule type" value="Genomic_DNA"/>
</dbReference>
<evidence type="ECO:0000313" key="8">
    <source>
        <dbReference type="Proteomes" id="UP000436858"/>
    </source>
</evidence>
<protein>
    <submittedName>
        <fullName evidence="4">Uncharacterized protein</fullName>
    </submittedName>
</protein>
<evidence type="ECO:0000313" key="9">
    <source>
        <dbReference type="Proteomes" id="UP000440614"/>
    </source>
</evidence>
<proteinExistence type="predicted"/>
<sequence length="63" mass="7478">MYNNVLSRPIDLPLIKSNLFKRNQEGPYNKMSKQKREAIASLFCLIQEHPIYLAYNPFTARYE</sequence>
<gene>
    <name evidence="5" type="ORF">DW011_21645</name>
    <name evidence="4" type="ORF">DW780_22415</name>
    <name evidence="2" type="ORF">GAN59_17965</name>
    <name evidence="3" type="ORF">GAN91_21260</name>
    <name evidence="1" type="ORF">GAO51_23575</name>
</gene>
<evidence type="ECO:0000313" key="10">
    <source>
        <dbReference type="Proteomes" id="UP000488521"/>
    </source>
</evidence>
<dbReference type="EMBL" id="WCRY01000025">
    <property type="protein sequence ID" value="KAB4476135.1"/>
    <property type="molecule type" value="Genomic_DNA"/>
</dbReference>
<dbReference type="EMBL" id="QSJP01000026">
    <property type="protein sequence ID" value="RHD82433.1"/>
    <property type="molecule type" value="Genomic_DNA"/>
</dbReference>
<evidence type="ECO:0000313" key="3">
    <source>
        <dbReference type="EMBL" id="KAB4476135.1"/>
    </source>
</evidence>
<dbReference type="Proteomes" id="UP000436858">
    <property type="component" value="Unassembled WGS sequence"/>
</dbReference>
<dbReference type="EMBL" id="WCSY01000029">
    <property type="protein sequence ID" value="KAB4306462.1"/>
    <property type="molecule type" value="Genomic_DNA"/>
</dbReference>
<reference evidence="8 9" key="2">
    <citation type="journal article" date="2019" name="Nat. Med.">
        <title>A library of human gut bacterial isolates paired with longitudinal multiomics data enables mechanistic microbiome research.</title>
        <authorList>
            <person name="Poyet M."/>
            <person name="Groussin M."/>
            <person name="Gibbons S.M."/>
            <person name="Avila-Pacheco J."/>
            <person name="Jiang X."/>
            <person name="Kearney S.M."/>
            <person name="Perrotta A.R."/>
            <person name="Berdy B."/>
            <person name="Zhao S."/>
            <person name="Lieberman T.D."/>
            <person name="Swanson P.K."/>
            <person name="Smith M."/>
            <person name="Roesemann S."/>
            <person name="Alexander J.E."/>
            <person name="Rich S.A."/>
            <person name="Livny J."/>
            <person name="Vlamakis H."/>
            <person name="Clish C."/>
            <person name="Bullock K."/>
            <person name="Deik A."/>
            <person name="Scott J."/>
            <person name="Pierce K.A."/>
            <person name="Xavier R.J."/>
            <person name="Alm E.J."/>
        </authorList>
    </citation>
    <scope>NUCLEOTIDE SEQUENCE [LARGE SCALE GENOMIC DNA]</scope>
    <source>
        <strain evidence="2 10">BIOML-A156</strain>
        <strain evidence="3 8">BIOML-A162</strain>
        <strain evidence="1 9">BIOML-A188</strain>
    </source>
</reference>